<keyword evidence="2 3" id="KW-0067">ATP-binding</keyword>
<keyword evidence="1 3" id="KW-0547">Nucleotide-binding</keyword>
<feature type="compositionally biased region" description="Basic and acidic residues" evidence="4">
    <location>
        <begin position="1373"/>
        <end position="1395"/>
    </location>
</feature>
<evidence type="ECO:0000256" key="3">
    <source>
        <dbReference type="PROSITE-ProRule" id="PRU00289"/>
    </source>
</evidence>
<evidence type="ECO:0000256" key="4">
    <source>
        <dbReference type="SAM" id="MobiDB-lite"/>
    </source>
</evidence>
<dbReference type="InterPro" id="IPR027417">
    <property type="entry name" value="P-loop_NTPase"/>
</dbReference>
<evidence type="ECO:0000256" key="2">
    <source>
        <dbReference type="ARBA" id="ARBA00022840"/>
    </source>
</evidence>
<dbReference type="PROSITE" id="PS50901">
    <property type="entry name" value="FTSK"/>
    <property type="match status" value="1"/>
</dbReference>
<feature type="binding site" evidence="3">
    <location>
        <begin position="514"/>
        <end position="521"/>
    </location>
    <ligand>
        <name>ATP</name>
        <dbReference type="ChEBI" id="CHEBI:30616"/>
    </ligand>
</feature>
<dbReference type="RefSeq" id="WP_227575849.1">
    <property type="nucleotide sequence ID" value="NZ_CP101987.1"/>
</dbReference>
<evidence type="ECO:0000313" key="7">
    <source>
        <dbReference type="Proteomes" id="UP001316384"/>
    </source>
</evidence>
<reference evidence="6 7" key="1">
    <citation type="submission" date="2022-07" db="EMBL/GenBank/DDBJ databases">
        <title>Novel species in genus cellulomonas.</title>
        <authorList>
            <person name="Ye L."/>
        </authorList>
    </citation>
    <scope>NUCLEOTIDE SEQUENCE [LARGE SCALE GENOMIC DNA]</scope>
    <source>
        <strain evidence="7">zg-B89</strain>
    </source>
</reference>
<sequence>MRLTLPSPVLPGRLLDVEVEPGVPAGVLRRRLAVLTGDVRWAAPRALLQIAGSRLDDDHPAGAPPLLPGAHLAPGPAPDDDVLAAVAAGTHLAVLSGPRAGRLVALEDGARVRLPLASASGSERLRGATPACIDVRRRGRRVTVRVVGARGTMTARPGRGPGHRILRAAQGARRLGRRARAWSPRDEVRVDGTTLELRDAAGARPRGRWAPPGPPWAWTAGASACAALTLAVALRQPILLLTAVTGLVGLLGLRAAPAPGAPTEPGAGSPAPAPLPDVGALRLATRLRLRDHAGPVPGDDTPWPADRTVAVVGPRDHALAVARALVLRTLGAGTPTRLVLRSDTGADWRWTRWWAPSGRLPGADEDEVLVVADGGDPTLGAWRLTSPRARLLLVVPPGTAVPAWATTVLHTGDDVAPRSRPEAVDADVADAQARSAAALAWSLATDGTVMPPAPASTSALGELPGIPAPAAAAVARAWHPAGTRTLVTPVGTGPGGTPAVLDLVRDGPHALVAGTTGAGKSELLTTVVLGLALTHPPRRLAVLLVDFKGGTGLGPLARLPHVVEHVHDLDLAAARRTLVGLRAELHRREHVLAHAGRTDVADLDPAAPTTPARLLVVVDELRALVDDVPDAAATLSRLAAQGRALGVHLLLATQRPAGAVPADLRANLGLRIALRVAEEDDSRDVVGCPDAAHLDPASPGRALVRIGSRPVTRVQVARARHRRPTAPVRLTPVIPSRAGPGWCVTSTGDDDVPDWVAACRQAASGLPGTSVPWLPALPDRVTADLVAPAADPDGLLVAVGDVPDEQRRTPVRWGPAHGPLLVLGGPRSGRSTTLLVVATHALLDGAHVHAVGLPDADLARLRPTAGPLLGTTLPVDDVHRALLLLDHLTSPRAQDAPDVVLLLDGLDALLDGLATHARGAGVDLLTALLRHPPPGVRVAAAGPIVPALSRLLGAFGLRLVLPVPDTALDAQAGVPHGMVAARTVPGRAVACTAEGALQCQVVLPSAATGALAEVRRSGTAPPAARIGVLPERSAPAPGPARRGATVAERIELGLGGERPDPIDVDPTRPLVVAGAPGTGRTTALHVLARGWAATGRHVTIVAAHPQSTQARVVLPGVVVVSPHDAPAFLEDDARPECAGDGTAGGVLLVDDVDLLERSAPQLAERLERLLERRGGGPRVVALATTTEHAATGYRGPVAAALRARQVLVLDAFGPAAADLLGPRGALHTDPAARPPGRGVLRRGRVLARVQVHDVVAPQQEAAERDTTRPGSGTRIASLRGGGHDAGTEDGHHDDQRDQADRERSDPTVDAPPRGSRHDEERLGGQHGCPAPAAPLPQAAHRTREERCGTQRQDDEEDHGSHVLPAGEGDDADDGRRHEQHGLHEHGRAGDEEQRRPSAGRAGPGGLGSGDRPAAGGCAGHGTTLGGERRLGSGTDAAARPYQRPEAPATTCPAA</sequence>
<evidence type="ECO:0000256" key="1">
    <source>
        <dbReference type="ARBA" id="ARBA00022741"/>
    </source>
</evidence>
<accession>A0ABY5KJ96</accession>
<name>A0ABY5KJ96_9CELL</name>
<feature type="compositionally biased region" description="Basic and acidic residues" evidence="4">
    <location>
        <begin position="1281"/>
        <end position="1306"/>
    </location>
</feature>
<dbReference type="Proteomes" id="UP001316384">
    <property type="component" value="Chromosome"/>
</dbReference>
<dbReference type="EMBL" id="CP101987">
    <property type="protein sequence ID" value="UUI70546.1"/>
    <property type="molecule type" value="Genomic_DNA"/>
</dbReference>
<dbReference type="InterPro" id="IPR050206">
    <property type="entry name" value="FtsK/SpoIIIE/SftA"/>
</dbReference>
<feature type="compositionally biased region" description="Basic and acidic residues" evidence="4">
    <location>
        <begin position="1341"/>
        <end position="1352"/>
    </location>
</feature>
<gene>
    <name evidence="6" type="ORF">NP048_12110</name>
</gene>
<dbReference type="InterPro" id="IPR003593">
    <property type="entry name" value="AAA+_ATPase"/>
</dbReference>
<evidence type="ECO:0000259" key="5">
    <source>
        <dbReference type="PROSITE" id="PS50901"/>
    </source>
</evidence>
<proteinExistence type="predicted"/>
<feature type="region of interest" description="Disordered" evidence="4">
    <location>
        <begin position="1256"/>
        <end position="1454"/>
    </location>
</feature>
<protein>
    <submittedName>
        <fullName evidence="6">FtsK/SpoIIIE domain-containing protein</fullName>
    </submittedName>
</protein>
<dbReference type="PANTHER" id="PTHR22683:SF1">
    <property type="entry name" value="TYPE VII SECRETION SYSTEM PROTEIN ESSC"/>
    <property type="match status" value="1"/>
</dbReference>
<keyword evidence="7" id="KW-1185">Reference proteome</keyword>
<dbReference type="Gene3D" id="3.40.50.300">
    <property type="entry name" value="P-loop containing nucleotide triphosphate hydrolases"/>
    <property type="match status" value="3"/>
</dbReference>
<dbReference type="PANTHER" id="PTHR22683">
    <property type="entry name" value="SPORULATION PROTEIN RELATED"/>
    <property type="match status" value="1"/>
</dbReference>
<feature type="domain" description="FtsK" evidence="5">
    <location>
        <begin position="496"/>
        <end position="683"/>
    </location>
</feature>
<dbReference type="InterPro" id="IPR002543">
    <property type="entry name" value="FtsK_dom"/>
</dbReference>
<dbReference type="SMART" id="SM00382">
    <property type="entry name" value="AAA"/>
    <property type="match status" value="3"/>
</dbReference>
<dbReference type="Pfam" id="PF01580">
    <property type="entry name" value="FtsK_SpoIIIE"/>
    <property type="match status" value="1"/>
</dbReference>
<evidence type="ECO:0000313" key="6">
    <source>
        <dbReference type="EMBL" id="UUI70546.1"/>
    </source>
</evidence>
<dbReference type="SUPFAM" id="SSF52540">
    <property type="entry name" value="P-loop containing nucleoside triphosphate hydrolases"/>
    <property type="match status" value="3"/>
</dbReference>
<organism evidence="6 7">
    <name type="scientific">Cellulomonas xiejunii</name>
    <dbReference type="NCBI Taxonomy" id="2968083"/>
    <lineage>
        <taxon>Bacteria</taxon>
        <taxon>Bacillati</taxon>
        <taxon>Actinomycetota</taxon>
        <taxon>Actinomycetes</taxon>
        <taxon>Micrococcales</taxon>
        <taxon>Cellulomonadaceae</taxon>
        <taxon>Cellulomonas</taxon>
    </lineage>
</organism>